<dbReference type="Proteomes" id="UP000663860">
    <property type="component" value="Unassembled WGS sequence"/>
</dbReference>
<dbReference type="InterPro" id="IPR058563">
    <property type="entry name" value="Trs120_TRAPPC9_N"/>
</dbReference>
<comment type="caution">
    <text evidence="3">The sequence shown here is derived from an EMBL/GenBank/DDBJ whole genome shotgun (WGS) entry which is preliminary data.</text>
</comment>
<dbReference type="GO" id="GO:0005802">
    <property type="term" value="C:trans-Golgi network"/>
    <property type="evidence" value="ECO:0007669"/>
    <property type="project" value="TreeGrafter"/>
</dbReference>
<dbReference type="InterPro" id="IPR013935">
    <property type="entry name" value="Trs120_TRAPPC9"/>
</dbReference>
<protein>
    <recommendedName>
        <fullName evidence="2">Trs120/TRAPPC9 N-terminal domain-containing protein</fullName>
    </recommendedName>
</protein>
<reference evidence="3" key="1">
    <citation type="submission" date="2021-02" db="EMBL/GenBank/DDBJ databases">
        <authorList>
            <person name="Nowell W R."/>
        </authorList>
    </citation>
    <scope>NUCLEOTIDE SEQUENCE</scope>
</reference>
<evidence type="ECO:0000313" key="4">
    <source>
        <dbReference type="Proteomes" id="UP000663860"/>
    </source>
</evidence>
<dbReference type="Pfam" id="PF08626">
    <property type="entry name" value="TRAPPC9-Trs120"/>
    <property type="match status" value="1"/>
</dbReference>
<dbReference type="PANTHER" id="PTHR21512">
    <property type="entry name" value="TRAFFICKING PROTEIN PARTICLE COMPLEX SUBUNIT 9"/>
    <property type="match status" value="1"/>
</dbReference>
<dbReference type="AlphaFoldDB" id="A0A815IY74"/>
<dbReference type="EMBL" id="CAJNOE010000997">
    <property type="protein sequence ID" value="CAF1371723.1"/>
    <property type="molecule type" value="Genomic_DNA"/>
</dbReference>
<feature type="domain" description="Trs120/TRAPPC9 N-terminal" evidence="2">
    <location>
        <begin position="54"/>
        <end position="420"/>
    </location>
</feature>
<proteinExistence type="inferred from homology"/>
<evidence type="ECO:0000256" key="1">
    <source>
        <dbReference type="ARBA" id="ARBA00008459"/>
    </source>
</evidence>
<gene>
    <name evidence="3" type="ORF">IZO911_LOCUS37899</name>
</gene>
<organism evidence="3 4">
    <name type="scientific">Adineta steineri</name>
    <dbReference type="NCBI Taxonomy" id="433720"/>
    <lineage>
        <taxon>Eukaryota</taxon>
        <taxon>Metazoa</taxon>
        <taxon>Spiralia</taxon>
        <taxon>Gnathifera</taxon>
        <taxon>Rotifera</taxon>
        <taxon>Eurotatoria</taxon>
        <taxon>Bdelloidea</taxon>
        <taxon>Adinetida</taxon>
        <taxon>Adinetidae</taxon>
        <taxon>Adineta</taxon>
    </lineage>
</organism>
<evidence type="ECO:0000313" key="3">
    <source>
        <dbReference type="EMBL" id="CAF1371723.1"/>
    </source>
</evidence>
<comment type="similarity">
    <text evidence="1">Belongs to the NIBP family.</text>
</comment>
<evidence type="ECO:0000259" key="2">
    <source>
        <dbReference type="Pfam" id="PF08626"/>
    </source>
</evidence>
<dbReference type="PANTHER" id="PTHR21512:SF5">
    <property type="entry name" value="TRAFFICKING PROTEIN PARTICLE COMPLEX SUBUNIT 9"/>
    <property type="match status" value="1"/>
</dbReference>
<name>A0A815IY74_9BILA</name>
<accession>A0A815IY74</accession>
<sequence length="1242" mass="143535">MFRQFFDTSFNDYRQARVVVQELFSDPKKPPLPDFQRFCTSLFTHKNYTNEQFKLEYSFVKESLTIEEASLNEIQLYRRPLAFIYFTVSQTSKELRDVLDQFTKIKQKQKDVFVHLFVRYKNVNSIDDDDEISTDGKLDNITIDESDYAPSSYRPSVSSMMSVDSYHTMPYPLSTIKQQDSMSLDETGSVTSDSVSLTNSLTGPPVFQGIGADNVIGDDDDTDEATISIETPTKTSDKSSKKVKRPFLKSLTLATSNIRDSFDTDLTKVLHCLEANLAKYVSESKQSNGIISSIDSQLADIRLMVNSEDNCSLLQSRAIDHNGFNHDRVFKSTLNEFDMRIMLIIFNHYSKANTIVTAEAAKNKLGKKIIDARVLKRKADCYLLLGSIDRAQQTYRRAAEALKSQNDILWHAAALEGRVAANCLSTNKSKTRFPKTMSYLSQRSFTKMMSVKNILKLSSHALLSSQPDIESALQIYSSSNSSLLNNKIFQLELDACLRWCSLLLEQSDMKKYRKDIDEYIQRINALGYDLKEHIDSIYLNAYLAETYALIGLKRKSALYYRSAAFSGLLLLNEPGGYHDEINFFDELIKRARTGYGIDDNQLIFPLIQKTVINESLQISLKNNDFKTIIENVHFAIETLIEHMTDDELKQLLTFLNGSSQSIACSYCSIPRLKSLDLLPLSDRLKAWKAEPKNSPFLYHAKRALPNQQQSLHRKVDFLWIKNQQVQIALVVENYLPSTMFIHQLEFITENQLFTKLETKYRIPSRTTKRLLIDCIPKETGQYRIQGLRYHILSTNQEYLFKDFPTIRHCLCSVDVVDELPILNVEYLLVNDIQVDLIDKSTIYNAQVHRGEDLFVTLGIINSSSECDISTLEIQVFAYGLNMTECIKITEFDLPILMGETTKPKIDLSEIYDRCLLRHDRSTTNSESLTIELRLNYSNEVSNTNGYYRRNTIELRLDYLSSIKFEINDIQNDEDDLSYLICCKIDNYLPEEITFDNSTVKSMESSLITLKQDKIKLNTFTSDLNQLVADIRTQLPTHIHYKTITSNKHLRLPIDWQYFSNDKIQNHFSDLIQSPYTCDWHFERMANTLHIRLCVLSKYYKILQLQFLFPTSNGIRFLNSNKHLRLPIDWQYFSNDKIQNHFSDLIQSPYTCDWHFERMANTLHIRLCVLSKYYKILQLQFLFPTSNGIRFLNSNKIIFNDIEQGEYVMAERVVIFSKGNNSDVLVVDVSVDNIAWKRITLTF</sequence>